<evidence type="ECO:0000313" key="3">
    <source>
        <dbReference type="Proteomes" id="UP001144280"/>
    </source>
</evidence>
<evidence type="ECO:0000256" key="1">
    <source>
        <dbReference type="SAM" id="SignalP"/>
    </source>
</evidence>
<dbReference type="EMBL" id="BSDI01000015">
    <property type="protein sequence ID" value="GLH98319.1"/>
    <property type="molecule type" value="Genomic_DNA"/>
</dbReference>
<name>A0ABQ5QV73_9ACTN</name>
<organism evidence="2 3">
    <name type="scientific">Phytohabitans aurantiacus</name>
    <dbReference type="NCBI Taxonomy" id="3016789"/>
    <lineage>
        <taxon>Bacteria</taxon>
        <taxon>Bacillati</taxon>
        <taxon>Actinomycetota</taxon>
        <taxon>Actinomycetes</taxon>
        <taxon>Micromonosporales</taxon>
        <taxon>Micromonosporaceae</taxon>
    </lineage>
</organism>
<keyword evidence="1" id="KW-0732">Signal</keyword>
<feature type="signal peptide" evidence="1">
    <location>
        <begin position="1"/>
        <end position="20"/>
    </location>
</feature>
<accession>A0ABQ5QV73</accession>
<dbReference type="RefSeq" id="WP_281897081.1">
    <property type="nucleotide sequence ID" value="NZ_BSDI01000015.1"/>
</dbReference>
<dbReference type="Proteomes" id="UP001144280">
    <property type="component" value="Unassembled WGS sequence"/>
</dbReference>
<keyword evidence="3" id="KW-1185">Reference proteome</keyword>
<protein>
    <submittedName>
        <fullName evidence="2">Uncharacterized protein</fullName>
    </submittedName>
</protein>
<feature type="chain" id="PRO_5045165967" evidence="1">
    <location>
        <begin position="21"/>
        <end position="136"/>
    </location>
</feature>
<comment type="caution">
    <text evidence="2">The sequence shown here is derived from an EMBL/GenBank/DDBJ whole genome shotgun (WGS) entry which is preliminary data.</text>
</comment>
<evidence type="ECO:0000313" key="2">
    <source>
        <dbReference type="EMBL" id="GLH98319.1"/>
    </source>
</evidence>
<proteinExistence type="predicted"/>
<sequence length="136" mass="14288">MKIKRLLAIAFAGAFAGVGAATFSGTPAQAADEKTPAVVVEPDAVSVPEGRSGTFTVRLSHQPAGTVRIDMRARGTGIWAAPPVILTFDQNTWATPRPFTMYSGNDADAFDDFIVVTLSAVGYAPDTVTLTQVDDD</sequence>
<reference evidence="2" key="1">
    <citation type="submission" date="2022-12" db="EMBL/GenBank/DDBJ databases">
        <title>New Phytohabitans aurantiacus sp. RD004123 nov., an actinomycete isolated from soil.</title>
        <authorList>
            <person name="Triningsih D.W."/>
            <person name="Harunari E."/>
            <person name="Igarashi Y."/>
        </authorList>
    </citation>
    <scope>NUCLEOTIDE SEQUENCE</scope>
    <source>
        <strain evidence="2">RD004123</strain>
    </source>
</reference>
<gene>
    <name evidence="2" type="ORF">Pa4123_35940</name>
</gene>